<evidence type="ECO:0000313" key="1">
    <source>
        <dbReference type="EMBL" id="KAI8549795.1"/>
    </source>
</evidence>
<evidence type="ECO:0000313" key="2">
    <source>
        <dbReference type="Proteomes" id="UP001062846"/>
    </source>
</evidence>
<comment type="caution">
    <text evidence="1">The sequence shown here is derived from an EMBL/GenBank/DDBJ whole genome shotgun (WGS) entry which is preliminary data.</text>
</comment>
<dbReference type="Proteomes" id="UP001062846">
    <property type="component" value="Chromosome 6"/>
</dbReference>
<dbReference type="EMBL" id="CM046393">
    <property type="protein sequence ID" value="KAI8549795.1"/>
    <property type="molecule type" value="Genomic_DNA"/>
</dbReference>
<proteinExistence type="predicted"/>
<protein>
    <submittedName>
        <fullName evidence="1">Uncharacterized protein</fullName>
    </submittedName>
</protein>
<reference evidence="1" key="1">
    <citation type="submission" date="2022-02" db="EMBL/GenBank/DDBJ databases">
        <title>Plant Genome Project.</title>
        <authorList>
            <person name="Zhang R.-G."/>
        </authorList>
    </citation>
    <scope>NUCLEOTIDE SEQUENCE</scope>
    <source>
        <strain evidence="1">AT1</strain>
    </source>
</reference>
<gene>
    <name evidence="1" type="ORF">RHMOL_Rhmol06G0053100</name>
</gene>
<sequence>MSNKPPVNIDPSKEVKKAKRKVKSVEDILGIPKATGTRKGGRKRKQKCVVFRSALAAAALSVSTEGINNRNRILLNESQAVRTVTKIMGTDYFGNDEEVISSIMVTDEEELLRAALAVHQTA</sequence>
<accession>A0ACC0N9B5</accession>
<keyword evidence="2" id="KW-1185">Reference proteome</keyword>
<name>A0ACC0N9B5_RHOML</name>
<organism evidence="1 2">
    <name type="scientific">Rhododendron molle</name>
    <name type="common">Chinese azalea</name>
    <name type="synonym">Azalea mollis</name>
    <dbReference type="NCBI Taxonomy" id="49168"/>
    <lineage>
        <taxon>Eukaryota</taxon>
        <taxon>Viridiplantae</taxon>
        <taxon>Streptophyta</taxon>
        <taxon>Embryophyta</taxon>
        <taxon>Tracheophyta</taxon>
        <taxon>Spermatophyta</taxon>
        <taxon>Magnoliopsida</taxon>
        <taxon>eudicotyledons</taxon>
        <taxon>Gunneridae</taxon>
        <taxon>Pentapetalae</taxon>
        <taxon>asterids</taxon>
        <taxon>Ericales</taxon>
        <taxon>Ericaceae</taxon>
        <taxon>Ericoideae</taxon>
        <taxon>Rhodoreae</taxon>
        <taxon>Rhododendron</taxon>
    </lineage>
</organism>